<dbReference type="AlphaFoldDB" id="A0A6A7G1S5"/>
<dbReference type="EMBL" id="IACT01004980">
    <property type="protein sequence ID" value="LAC24153.1"/>
    <property type="molecule type" value="mRNA"/>
</dbReference>
<dbReference type="InterPro" id="IPR011989">
    <property type="entry name" value="ARM-like"/>
</dbReference>
<feature type="region of interest" description="Disordered" evidence="6">
    <location>
        <begin position="1031"/>
        <end position="1050"/>
    </location>
</feature>
<proteinExistence type="evidence at transcript level"/>
<accession>A0A6A7G1S5</accession>
<comment type="subcellular location">
    <subcellularLocation>
        <location evidence="1">Cytoplasm</location>
    </subcellularLocation>
</comment>
<name>A0A6A7G1S5_9CRUS</name>
<evidence type="ECO:0000256" key="6">
    <source>
        <dbReference type="SAM" id="MobiDB-lite"/>
    </source>
</evidence>
<dbReference type="InterPro" id="IPR016024">
    <property type="entry name" value="ARM-type_fold"/>
</dbReference>
<reference evidence="7" key="1">
    <citation type="submission" date="2017-11" db="EMBL/GenBank/DDBJ databases">
        <title>The sensing device of the deep-sea amphipod.</title>
        <authorList>
            <person name="Kobayashi H."/>
            <person name="Nagahama T."/>
            <person name="Arai W."/>
            <person name="Sasagawa Y."/>
            <person name="Umeda M."/>
            <person name="Hayashi T."/>
            <person name="Nikaido I."/>
            <person name="Watanabe H."/>
            <person name="Oguri K."/>
            <person name="Kitazato H."/>
            <person name="Fujioka K."/>
            <person name="Kido Y."/>
            <person name="Takami H."/>
        </authorList>
    </citation>
    <scope>NUCLEOTIDE SEQUENCE</scope>
    <source>
        <tissue evidence="7">Whole body</tissue>
    </source>
</reference>
<sequence>MMRRHLMPSKHWQRLTQETKDGLREGLLGVIGNESDGSVRTALAMLIGLIARHEPWPQLLQYIHTLATSTELTQRQLSVYLLSVISSETVASMLPHLLTLLPVLDAALQDAALPPASIGHAIVAVARLSELIGSEHIEVFQSVVRKVVTVSQRLLPQDEQPVWEAIELLEVLVESEVPVLANDLPATVEFCIKLSVNTELGDGLRIKAITFLGLVTRYKKKYIVKHKLNASIVLALFSVLCEEAKDDNPLGILMADSPHNAASSSNDDEVLQTAAQALDTCARHLSPDKLLQPLMPAVKAALMSQDQNKVKGGYLALAMITDGCSERLRTKHLDVLLQCVCRGVTSDTQVVRDSALLALAQFADYLQPDISTYHQQLLPIIFTYLSQICTASKNGSPDPPGSSRLFYAVEVFCENMEQEDLLPHLQPLLQHVLAILQVEQTSQYMKKNAISVIGAVALSVKQHMAPYFEQVVALLKTHLLVESEDGDSTPLQLQSLETLSQMTRSLGGKHIEKYAGDITQLALSLLEKAVKKEDPELRKTCYRLFAALASVMRERLAPELPVVIDSMLASLKSTEGVVPLLKDDSNKAILQSLGELEFSDSEGEEGNEDNEEDLDVAGYSVENMFLEEKEDTCVALRELAESCGEGFIPYICRVCGDVYKLVNYPNEDVRQAALVTVTQFVVALAKSPTQQAQESFDHWVRVVVAKISELVRTDEYSVVTAGLEGYADLLTGAGGRILHYEGHLEAILACITDVINKKTKCQSGDTSDDGEDDDASLDEAEMDEMLVEYAGDVVVPLGKALGPQAFSQYFPRILELLGRRLRPNSSECVRSYVIGNLAECVDVLGSECPPFVINLLPLFVGAATDPSSGEVRSNAIFGLGLLGLHGGEAIIPELPGILIGLSELMTLEKEPRATDNICAALARIIGAQAKYLPVPTILPALLNMLPLREDFEENMTIFNTFSVLYQQREPTLLQNMHIVLRTAAFVYSTHQSDGQCQAAIEDLVRRVKADTPEQLATLLQNIEPEFRERLERAGNSTPPPPPPVAAAAAAAVAPVAQTTAAETVEPTATAAS</sequence>
<keyword evidence="4" id="KW-0677">Repeat</keyword>
<evidence type="ECO:0000256" key="3">
    <source>
        <dbReference type="ARBA" id="ARBA00022490"/>
    </source>
</evidence>
<evidence type="ECO:0000256" key="4">
    <source>
        <dbReference type="ARBA" id="ARBA00022737"/>
    </source>
</evidence>
<keyword evidence="3" id="KW-0963">Cytoplasm</keyword>
<evidence type="ECO:0000256" key="1">
    <source>
        <dbReference type="ARBA" id="ARBA00004496"/>
    </source>
</evidence>
<dbReference type="Gene3D" id="1.25.10.10">
    <property type="entry name" value="Leucine-rich Repeat Variant"/>
    <property type="match status" value="1"/>
</dbReference>
<dbReference type="GO" id="GO:0005737">
    <property type="term" value="C:cytoplasm"/>
    <property type="evidence" value="ECO:0007669"/>
    <property type="project" value="UniProtKB-SubCell"/>
</dbReference>
<protein>
    <submittedName>
        <fullName evidence="7">Importin-4-like</fullName>
    </submittedName>
</protein>
<dbReference type="PANTHER" id="PTHR10527">
    <property type="entry name" value="IMPORTIN BETA"/>
    <property type="match status" value="1"/>
</dbReference>
<keyword evidence="2" id="KW-0813">Transport</keyword>
<evidence type="ECO:0000256" key="2">
    <source>
        <dbReference type="ARBA" id="ARBA00022448"/>
    </source>
</evidence>
<dbReference type="SUPFAM" id="SSF48371">
    <property type="entry name" value="ARM repeat"/>
    <property type="match status" value="2"/>
</dbReference>
<evidence type="ECO:0000256" key="5">
    <source>
        <dbReference type="ARBA" id="ARBA00022927"/>
    </source>
</evidence>
<dbReference type="GO" id="GO:0006606">
    <property type="term" value="P:protein import into nucleus"/>
    <property type="evidence" value="ECO:0007669"/>
    <property type="project" value="InterPro"/>
</dbReference>
<dbReference type="InterPro" id="IPR040122">
    <property type="entry name" value="Importin_beta"/>
</dbReference>
<keyword evidence="5" id="KW-0653">Protein transport</keyword>
<evidence type="ECO:0000313" key="7">
    <source>
        <dbReference type="EMBL" id="LAC24153.1"/>
    </source>
</evidence>
<organism evidence="7">
    <name type="scientific">Hirondellea gigas</name>
    <dbReference type="NCBI Taxonomy" id="1518452"/>
    <lineage>
        <taxon>Eukaryota</taxon>
        <taxon>Metazoa</taxon>
        <taxon>Ecdysozoa</taxon>
        <taxon>Arthropoda</taxon>
        <taxon>Crustacea</taxon>
        <taxon>Multicrustacea</taxon>
        <taxon>Malacostraca</taxon>
        <taxon>Eumalacostraca</taxon>
        <taxon>Peracarida</taxon>
        <taxon>Amphipoda</taxon>
        <taxon>Amphilochidea</taxon>
        <taxon>Lysianassida</taxon>
        <taxon>Lysianassidira</taxon>
        <taxon>Lysianassoidea</taxon>
        <taxon>Lysianassidae</taxon>
        <taxon>Hirondellea</taxon>
    </lineage>
</organism>